<evidence type="ECO:0000256" key="5">
    <source>
        <dbReference type="ARBA" id="ARBA00023054"/>
    </source>
</evidence>
<evidence type="ECO:0000256" key="3">
    <source>
        <dbReference type="ARBA" id="ARBA00022927"/>
    </source>
</evidence>
<keyword evidence="6" id="KW-0472">Membrane</keyword>
<evidence type="ECO:0000256" key="7">
    <source>
        <dbReference type="SAM" id="Coils"/>
    </source>
</evidence>
<keyword evidence="6" id="KW-0926">Vacuole</keyword>
<keyword evidence="5 7" id="KW-0175">Coiled coil</keyword>
<dbReference type="AlphaFoldDB" id="A0AAF0JJF9"/>
<feature type="region of interest" description="Disordered" evidence="8">
    <location>
        <begin position="603"/>
        <end position="635"/>
    </location>
</feature>
<evidence type="ECO:0000259" key="9">
    <source>
        <dbReference type="Pfam" id="PF04108"/>
    </source>
</evidence>
<comment type="function">
    <text evidence="6">Involved in cytoplasm to vacuole transport (Cvt), pexophagy, mitophagy and nucleophagy. Recruits mitochondria for their selective degradation via autophagy (mitophagy) during starvation. Works as scaffold proteins that recruit ATG proteins to the pre-autophagosome (PAS), the site of vesicle/autophagosome formation. Required for the Cvt vesicles completion.</text>
</comment>
<sequence length="931" mass="105242">MRLIVSYCGRVIDVKQTLKQFQTFEHFLDCVSLATGIPSDAIICITNRGVQVNEEAIDHLIEYEREEVMEFYVFDRKLLYADLEVIAPRLEITLEPQPELPLPQTVDGKLHPDVHKLMSWFHELSHLVADQYTMATDIHACLGRIQDSTRVALHNLESHAKTIKSALNTLEEIVAREFGAIEMLLERYEYDIAILSQVRIEPQVMIDQGAGNQRHPVLGMYIDSKEIRSTAQRSKQEFTELRGRYNRLLETEVQLTVDLTDLVSEVGSTHMEPSNEAMRQLQLLLQQTNDITDEVEVYLNGADDDIFKDVDHKQDTSASIHLEERIIAVDRNKQQATQNLEDLVSDQNELVHRHLNLIQDISSLQSDYADLGAALVEMDSKLNTARIDGFKELNYVKNLLGVYGSSLAEAVRRTEFTNFFKAKSQSLAELMADVTETERAKRQENFSQIVSQLPFELNMETQLPVLDVSLRRKSEPLPTAELTRDHLTSHLNQLRQLEKQYTEAQSLKAAKILKDASAEVEQHLKQMSRAEDTFTSMIKRHLLVDDDDSEDDSEESHSYHASSQLAEDTLQKHVYLAQQRSDRLEQELQRRAAEWSEERRMLQRAASLASSGRGAPRPTEDTAPNRDIPVSSPGNTILTDLQRPASLEHLREGVCKARDELSLLDSLLVKQQHALKTGQKIGEMSGLNAKNRSSPKDSLKEVKIPKNLSIDRHISHLCQQVDKLVFQLQQLPNPKPETRDSDYVSTETVHRFGIVTEGFRVGDIVLFIPDDSLKRQWLALNSGGSRYVLRKDQSLTSFLCRRSWLIAQLTRIEKQDPEANATVTSHDTESVYEVEVSNYKDTQTLLINASKSQHASCWTVAGKSQGSIRTARKSSAGTSDMGSLWQPSGTTPLRSLTVDGHAHLIQDTKPQQKVAVALARMSNTPLSSSPP</sequence>
<reference evidence="11" key="1">
    <citation type="submission" date="2023-02" db="EMBL/GenBank/DDBJ databases">
        <title>Mating type loci evolution in Malassezia.</title>
        <authorList>
            <person name="Coelho M.A."/>
        </authorList>
    </citation>
    <scope>NUCLEOTIDE SEQUENCE</scope>
    <source>
        <strain evidence="11">CBS 14136</strain>
    </source>
</reference>
<comment type="subcellular location">
    <subcellularLocation>
        <location evidence="6">Preautophagosomal structure membrane</location>
        <topology evidence="6">Peripheral membrane protein</topology>
    </subcellularLocation>
    <subcellularLocation>
        <location evidence="6">Vacuole membrane</location>
        <topology evidence="6">Peripheral membrane protein</topology>
    </subcellularLocation>
    <text evidence="6">During pexophagy, accumulates in the vacuolar membrane region, where the peroxisomes contact the vacuole.</text>
</comment>
<dbReference type="GO" id="GO:0034517">
    <property type="term" value="P:ribophagy"/>
    <property type="evidence" value="ECO:0007669"/>
    <property type="project" value="TreeGrafter"/>
</dbReference>
<dbReference type="GO" id="GO:0034045">
    <property type="term" value="C:phagophore assembly site membrane"/>
    <property type="evidence" value="ECO:0007669"/>
    <property type="project" value="UniProtKB-SubCell"/>
</dbReference>
<dbReference type="GO" id="GO:0015031">
    <property type="term" value="P:protein transport"/>
    <property type="evidence" value="ECO:0007669"/>
    <property type="project" value="UniProtKB-KW"/>
</dbReference>
<evidence type="ECO:0000256" key="6">
    <source>
        <dbReference type="RuleBase" id="RU367075"/>
    </source>
</evidence>
<dbReference type="PANTHER" id="PTHR13222">
    <property type="entry name" value="RB1-INDUCIBLE COILED-COIL"/>
    <property type="match status" value="1"/>
</dbReference>
<keyword evidence="12" id="KW-1185">Reference proteome</keyword>
<name>A0AAF0JJF9_9BASI</name>
<dbReference type="GO" id="GO:0000045">
    <property type="term" value="P:autophagosome assembly"/>
    <property type="evidence" value="ECO:0007669"/>
    <property type="project" value="UniProtKB-UniRule"/>
</dbReference>
<feature type="compositionally biased region" description="Low complexity" evidence="8">
    <location>
        <begin position="604"/>
        <end position="615"/>
    </location>
</feature>
<dbReference type="GO" id="GO:1903599">
    <property type="term" value="P:positive regulation of autophagy of mitochondrion"/>
    <property type="evidence" value="ECO:0007669"/>
    <property type="project" value="UniProtKB-UniRule"/>
</dbReference>
<evidence type="ECO:0000313" key="11">
    <source>
        <dbReference type="EMBL" id="WFD42511.1"/>
    </source>
</evidence>
<dbReference type="GO" id="GO:0005774">
    <property type="term" value="C:vacuolar membrane"/>
    <property type="evidence" value="ECO:0007669"/>
    <property type="project" value="UniProtKB-SubCell"/>
</dbReference>
<feature type="region of interest" description="Disordered" evidence="8">
    <location>
        <begin position="546"/>
        <end position="565"/>
    </location>
</feature>
<dbReference type="Pfam" id="PF10377">
    <property type="entry name" value="ATG11"/>
    <property type="match status" value="1"/>
</dbReference>
<organism evidence="11 12">
    <name type="scientific">Malassezia psittaci</name>
    <dbReference type="NCBI Taxonomy" id="1821823"/>
    <lineage>
        <taxon>Eukaryota</taxon>
        <taxon>Fungi</taxon>
        <taxon>Dikarya</taxon>
        <taxon>Basidiomycota</taxon>
        <taxon>Ustilaginomycotina</taxon>
        <taxon>Malasseziomycetes</taxon>
        <taxon>Malasseziales</taxon>
        <taxon>Malasseziaceae</taxon>
        <taxon>Malassezia</taxon>
    </lineage>
</organism>
<evidence type="ECO:0000313" key="12">
    <source>
        <dbReference type="Proteomes" id="UP001214628"/>
    </source>
</evidence>
<dbReference type="GO" id="GO:0061709">
    <property type="term" value="P:reticulophagy"/>
    <property type="evidence" value="ECO:0007669"/>
    <property type="project" value="TreeGrafter"/>
</dbReference>
<keyword evidence="4 6" id="KW-0072">Autophagy</keyword>
<keyword evidence="3 6" id="KW-0653">Protein transport</keyword>
<comment type="similarity">
    <text evidence="1 6">Belongs to the ATG11 family.</text>
</comment>
<keyword evidence="2 6" id="KW-0813">Transport</keyword>
<evidence type="ECO:0000259" key="10">
    <source>
        <dbReference type="Pfam" id="PF10377"/>
    </source>
</evidence>
<evidence type="ECO:0000256" key="1">
    <source>
        <dbReference type="ARBA" id="ARBA00009729"/>
    </source>
</evidence>
<feature type="region of interest" description="Disordered" evidence="8">
    <location>
        <begin position="872"/>
        <end position="891"/>
    </location>
</feature>
<dbReference type="PANTHER" id="PTHR13222:SF1">
    <property type="entry name" value="RB1-INDUCIBLE COILED-COIL PROTEIN 1"/>
    <property type="match status" value="1"/>
</dbReference>
<accession>A0AAF0JJF9</accession>
<comment type="subunit">
    <text evidence="6">Homodimer.</text>
</comment>
<dbReference type="Pfam" id="PF04108">
    <property type="entry name" value="ATG17_like"/>
    <property type="match status" value="1"/>
</dbReference>
<proteinExistence type="inferred from homology"/>
<evidence type="ECO:0000256" key="2">
    <source>
        <dbReference type="ARBA" id="ARBA00022448"/>
    </source>
</evidence>
<feature type="domain" description="Autophagy-related protein 11 C-terminal" evidence="10">
    <location>
        <begin position="752"/>
        <end position="825"/>
    </location>
</feature>
<feature type="domain" description="Autophagy protein ATG17-like" evidence="9">
    <location>
        <begin position="114"/>
        <end position="444"/>
    </location>
</feature>
<gene>
    <name evidence="11" type="primary">ATG11</name>
    <name evidence="11" type="ORF">MPSI1_001156</name>
</gene>
<evidence type="ECO:0000256" key="8">
    <source>
        <dbReference type="SAM" id="MobiDB-lite"/>
    </source>
</evidence>
<dbReference type="InterPro" id="IPR019460">
    <property type="entry name" value="Atg11_C"/>
</dbReference>
<dbReference type="EMBL" id="CP118375">
    <property type="protein sequence ID" value="WFD42511.1"/>
    <property type="molecule type" value="Genomic_DNA"/>
</dbReference>
<dbReference type="Proteomes" id="UP001214628">
    <property type="component" value="Chromosome 1"/>
</dbReference>
<dbReference type="GO" id="GO:1990316">
    <property type="term" value="C:Atg1/ULK1 kinase complex"/>
    <property type="evidence" value="ECO:0007669"/>
    <property type="project" value="TreeGrafter"/>
</dbReference>
<dbReference type="GO" id="GO:0060090">
    <property type="term" value="F:molecular adaptor activity"/>
    <property type="evidence" value="ECO:0007669"/>
    <property type="project" value="TreeGrafter"/>
</dbReference>
<protein>
    <recommendedName>
        <fullName evidence="6">Autophagy-related protein 11</fullName>
    </recommendedName>
</protein>
<dbReference type="GO" id="GO:0019901">
    <property type="term" value="F:protein kinase binding"/>
    <property type="evidence" value="ECO:0007669"/>
    <property type="project" value="TreeGrafter"/>
</dbReference>
<dbReference type="GO" id="GO:0034727">
    <property type="term" value="P:piecemeal microautophagy of the nucleus"/>
    <property type="evidence" value="ECO:0007669"/>
    <property type="project" value="TreeGrafter"/>
</dbReference>
<feature type="coiled-coil region" evidence="7">
    <location>
        <begin position="480"/>
        <end position="533"/>
    </location>
</feature>
<dbReference type="InterPro" id="IPR040040">
    <property type="entry name" value="ATG11"/>
</dbReference>
<dbReference type="InterPro" id="IPR045326">
    <property type="entry name" value="ATG17-like_dom"/>
</dbReference>
<evidence type="ECO:0000256" key="4">
    <source>
        <dbReference type="ARBA" id="ARBA00023006"/>
    </source>
</evidence>
<dbReference type="GO" id="GO:0000422">
    <property type="term" value="P:autophagy of mitochondrion"/>
    <property type="evidence" value="ECO:0007669"/>
    <property type="project" value="TreeGrafter"/>
</dbReference>